<evidence type="ECO:0000256" key="1">
    <source>
        <dbReference type="SAM" id="MobiDB-lite"/>
    </source>
</evidence>
<feature type="compositionally biased region" description="Basic and acidic residues" evidence="1">
    <location>
        <begin position="301"/>
        <end position="323"/>
    </location>
</feature>
<feature type="region of interest" description="Disordered" evidence="1">
    <location>
        <begin position="160"/>
        <end position="200"/>
    </location>
</feature>
<feature type="compositionally biased region" description="Polar residues" evidence="1">
    <location>
        <begin position="175"/>
        <end position="184"/>
    </location>
</feature>
<feature type="compositionally biased region" description="Basic and acidic residues" evidence="1">
    <location>
        <begin position="188"/>
        <end position="200"/>
    </location>
</feature>
<feature type="compositionally biased region" description="Polar residues" evidence="1">
    <location>
        <begin position="1"/>
        <end position="14"/>
    </location>
</feature>
<dbReference type="AlphaFoldDB" id="A0A914NBY7"/>
<evidence type="ECO:0000313" key="3">
    <source>
        <dbReference type="WBParaSite" id="Minc3s03988g35237"/>
    </source>
</evidence>
<feature type="region of interest" description="Disordered" evidence="1">
    <location>
        <begin position="1"/>
        <end position="29"/>
    </location>
</feature>
<reference evidence="3" key="1">
    <citation type="submission" date="2022-11" db="UniProtKB">
        <authorList>
            <consortium name="WormBaseParasite"/>
        </authorList>
    </citation>
    <scope>IDENTIFICATION</scope>
</reference>
<accession>A0A914NBY7</accession>
<protein>
    <submittedName>
        <fullName evidence="3">Uncharacterized protein</fullName>
    </submittedName>
</protein>
<feature type="compositionally biased region" description="Basic and acidic residues" evidence="1">
    <location>
        <begin position="160"/>
        <end position="174"/>
    </location>
</feature>
<dbReference type="Proteomes" id="UP000887563">
    <property type="component" value="Unplaced"/>
</dbReference>
<keyword evidence="2" id="KW-1185">Reference proteome</keyword>
<evidence type="ECO:0000313" key="2">
    <source>
        <dbReference type="Proteomes" id="UP000887563"/>
    </source>
</evidence>
<sequence>MDNSQNTQINSTNDLIEPPKGIGPEIESSTILEDEDVEWIEVTDDEGCGEQEKEQNVGQKQNELLLQQNPFETFQTPSTTSIIPTNNVQLESTEKITERLPDELSSISPVESDEQSEELTIPTTKDLLTGAAQKVAFSVEKEEKENENKNGDEIKIKIFEGGKKEDNEEEKELRTPTNSIQSNFFPIEKGKEGEEDKNRKENIFEIPTIYFPKNETLINQNEEGEKIKVAEKEAERLITEIGLKENGKNKRGINGINEGENKNLNNLEGISTEITIQPFSYSKEADYSNKEENKLIQGDQENIKEKDEKEDKIKREESKSEETKFYEVPSNGYETLPLTEVKPANVNYLIPQESKEEKMLTETIILPKNVRFVEERKEEQQKIGENKSKDEMSSLDEYELKLRRRSKEALELVDKICGLQAHETEKKPPITRPSQFNLEMDRPVNTTKDKLKEALNAGIHGLSGSNRGPVGLDTKIPESVIQIGGGLVVI</sequence>
<feature type="compositionally biased region" description="Basic and acidic residues" evidence="1">
    <location>
        <begin position="284"/>
        <end position="294"/>
    </location>
</feature>
<proteinExistence type="predicted"/>
<name>A0A914NBY7_MELIC</name>
<organism evidence="2 3">
    <name type="scientific">Meloidogyne incognita</name>
    <name type="common">Southern root-knot nematode worm</name>
    <name type="synonym">Oxyuris incognita</name>
    <dbReference type="NCBI Taxonomy" id="6306"/>
    <lineage>
        <taxon>Eukaryota</taxon>
        <taxon>Metazoa</taxon>
        <taxon>Ecdysozoa</taxon>
        <taxon>Nematoda</taxon>
        <taxon>Chromadorea</taxon>
        <taxon>Rhabditida</taxon>
        <taxon>Tylenchina</taxon>
        <taxon>Tylenchomorpha</taxon>
        <taxon>Tylenchoidea</taxon>
        <taxon>Meloidogynidae</taxon>
        <taxon>Meloidogyninae</taxon>
        <taxon>Meloidogyne</taxon>
        <taxon>Meloidogyne incognita group</taxon>
    </lineage>
</organism>
<dbReference type="WBParaSite" id="Minc3s03988g35237">
    <property type="protein sequence ID" value="Minc3s03988g35237"/>
    <property type="gene ID" value="Minc3s03988g35237"/>
</dbReference>
<feature type="region of interest" description="Disordered" evidence="1">
    <location>
        <begin position="284"/>
        <end position="323"/>
    </location>
</feature>